<evidence type="ECO:0000313" key="2">
    <source>
        <dbReference type="Proteomes" id="UP001500752"/>
    </source>
</evidence>
<protein>
    <submittedName>
        <fullName evidence="1">Uncharacterized protein</fullName>
    </submittedName>
</protein>
<dbReference type="EMBL" id="BAABEO010000009">
    <property type="protein sequence ID" value="GAA3676939.1"/>
    <property type="molecule type" value="Genomic_DNA"/>
</dbReference>
<dbReference type="RefSeq" id="WP_345149570.1">
    <property type="nucleotide sequence ID" value="NZ_BAABEO010000009.1"/>
</dbReference>
<accession>A0ABP7C1T2</accession>
<keyword evidence="2" id="KW-1185">Reference proteome</keyword>
<sequence length="221" mass="23531">MVNPTDHTAAVDLTQIGDTPLRLKRRELALISERIFQHLGVPYGAWAAARNHFLDTAVRLGAGALEGLAEAVEAGAPERFGVDASAKGRRLEARGQHALLVGAQVGHALEAQLAGAEEAVVSVVDIRSPHQLAGVVHRLARRGAAVEVIEGAASATLRARGRLRPGPPSSHADLVHGIEAAPMLWWSLYNTSTLALSQVTEISRYHTGNSPSPTRRRLAIK</sequence>
<gene>
    <name evidence="1" type="ORF">GCM10023081_14040</name>
</gene>
<evidence type="ECO:0000313" key="1">
    <source>
        <dbReference type="EMBL" id="GAA3676939.1"/>
    </source>
</evidence>
<dbReference type="Proteomes" id="UP001500752">
    <property type="component" value="Unassembled WGS sequence"/>
</dbReference>
<organism evidence="1 2">
    <name type="scientific">Arthrobacter ginkgonis</name>
    <dbReference type="NCBI Taxonomy" id="1630594"/>
    <lineage>
        <taxon>Bacteria</taxon>
        <taxon>Bacillati</taxon>
        <taxon>Actinomycetota</taxon>
        <taxon>Actinomycetes</taxon>
        <taxon>Micrococcales</taxon>
        <taxon>Micrococcaceae</taxon>
        <taxon>Arthrobacter</taxon>
    </lineage>
</organism>
<name>A0ABP7C1T2_9MICC</name>
<reference evidence="2" key="1">
    <citation type="journal article" date="2019" name="Int. J. Syst. Evol. Microbiol.">
        <title>The Global Catalogue of Microorganisms (GCM) 10K type strain sequencing project: providing services to taxonomists for standard genome sequencing and annotation.</title>
        <authorList>
            <consortium name="The Broad Institute Genomics Platform"/>
            <consortium name="The Broad Institute Genome Sequencing Center for Infectious Disease"/>
            <person name="Wu L."/>
            <person name="Ma J."/>
        </authorList>
    </citation>
    <scope>NUCLEOTIDE SEQUENCE [LARGE SCALE GENOMIC DNA]</scope>
    <source>
        <strain evidence="2">JCM 30742</strain>
    </source>
</reference>
<proteinExistence type="predicted"/>
<comment type="caution">
    <text evidence="1">The sequence shown here is derived from an EMBL/GenBank/DDBJ whole genome shotgun (WGS) entry which is preliminary data.</text>
</comment>